<dbReference type="InterPro" id="IPR052355">
    <property type="entry name" value="CENP-V-like"/>
</dbReference>
<dbReference type="PANTHER" id="PTHR28620:SF1">
    <property type="entry name" value="CENP-V_GFA DOMAIN-CONTAINING PROTEIN"/>
    <property type="match status" value="1"/>
</dbReference>
<dbReference type="GO" id="GO:0016846">
    <property type="term" value="F:carbon-sulfur lyase activity"/>
    <property type="evidence" value="ECO:0007669"/>
    <property type="project" value="InterPro"/>
</dbReference>
<reference evidence="6" key="1">
    <citation type="submission" date="2018-05" db="EMBL/GenBank/DDBJ databases">
        <title>Draft genome sequence of Stemphylium lycopersici strain CIDEFI 213.</title>
        <authorList>
            <person name="Medina R."/>
            <person name="Franco M.E.E."/>
            <person name="Lucentini C.G."/>
            <person name="Saparrat M.C.N."/>
            <person name="Balatti P.A."/>
        </authorList>
    </citation>
    <scope>NUCLEOTIDE SEQUENCE [LARGE SCALE GENOMIC DNA]</scope>
    <source>
        <strain evidence="6">CIDEFI 213</strain>
    </source>
</reference>
<dbReference type="InterPro" id="IPR011057">
    <property type="entry name" value="Mss4-like_sf"/>
</dbReference>
<evidence type="ECO:0000313" key="6">
    <source>
        <dbReference type="Proteomes" id="UP000249619"/>
    </source>
</evidence>
<dbReference type="STRING" id="183478.A0A364N7A7"/>
<dbReference type="InterPro" id="IPR006913">
    <property type="entry name" value="CENP-V/GFA"/>
</dbReference>
<dbReference type="Gene3D" id="2.170.150.70">
    <property type="match status" value="1"/>
</dbReference>
<sequence>MSDPAQSDVTLPSAPAADAPTATYNASCHCGAFAYTVTASPALDDASAAVMECNCSICARNGYLFIYVPNSRVVFSKGSIEQFRSYSFGTQKMGHYFCGSCGASCMARSKYEDFFPGMTCVNVRMLEGVDVKALNLKAADGKSY</sequence>
<dbReference type="GO" id="GO:0046872">
    <property type="term" value="F:metal ion binding"/>
    <property type="evidence" value="ECO:0007669"/>
    <property type="project" value="UniProtKB-KW"/>
</dbReference>
<evidence type="ECO:0000256" key="3">
    <source>
        <dbReference type="ARBA" id="ARBA00022833"/>
    </source>
</evidence>
<keyword evidence="2" id="KW-0479">Metal-binding</keyword>
<proteinExistence type="inferred from homology"/>
<comment type="similarity">
    <text evidence="1">Belongs to the Gfa family.</text>
</comment>
<dbReference type="EMBL" id="QGDH01000042">
    <property type="protein sequence ID" value="RAR13013.1"/>
    <property type="molecule type" value="Genomic_DNA"/>
</dbReference>
<dbReference type="SUPFAM" id="SSF51316">
    <property type="entry name" value="Mss4-like"/>
    <property type="match status" value="1"/>
</dbReference>
<evidence type="ECO:0000256" key="1">
    <source>
        <dbReference type="ARBA" id="ARBA00005495"/>
    </source>
</evidence>
<dbReference type="PROSITE" id="PS51891">
    <property type="entry name" value="CENP_V_GFA"/>
    <property type="match status" value="1"/>
</dbReference>
<evidence type="ECO:0000259" key="4">
    <source>
        <dbReference type="PROSITE" id="PS51891"/>
    </source>
</evidence>
<gene>
    <name evidence="5" type="ORF">DDE83_003679</name>
</gene>
<evidence type="ECO:0000256" key="2">
    <source>
        <dbReference type="ARBA" id="ARBA00022723"/>
    </source>
</evidence>
<dbReference type="AlphaFoldDB" id="A0A364N7A7"/>
<evidence type="ECO:0000313" key="5">
    <source>
        <dbReference type="EMBL" id="RAR13013.1"/>
    </source>
</evidence>
<dbReference type="Pfam" id="PF04828">
    <property type="entry name" value="GFA"/>
    <property type="match status" value="1"/>
</dbReference>
<comment type="caution">
    <text evidence="5">The sequence shown here is derived from an EMBL/GenBank/DDBJ whole genome shotgun (WGS) entry which is preliminary data.</text>
</comment>
<dbReference type="PANTHER" id="PTHR28620">
    <property type="entry name" value="CENTROMERE PROTEIN V"/>
    <property type="match status" value="1"/>
</dbReference>
<keyword evidence="3" id="KW-0862">Zinc</keyword>
<organism evidence="5 6">
    <name type="scientific">Stemphylium lycopersici</name>
    <name type="common">Tomato gray leaf spot disease fungus</name>
    <name type="synonym">Thyrospora lycopersici</name>
    <dbReference type="NCBI Taxonomy" id="183478"/>
    <lineage>
        <taxon>Eukaryota</taxon>
        <taxon>Fungi</taxon>
        <taxon>Dikarya</taxon>
        <taxon>Ascomycota</taxon>
        <taxon>Pezizomycotina</taxon>
        <taxon>Dothideomycetes</taxon>
        <taxon>Pleosporomycetidae</taxon>
        <taxon>Pleosporales</taxon>
        <taxon>Pleosporineae</taxon>
        <taxon>Pleosporaceae</taxon>
        <taxon>Stemphylium</taxon>
    </lineage>
</organism>
<dbReference type="Proteomes" id="UP000249619">
    <property type="component" value="Unassembled WGS sequence"/>
</dbReference>
<name>A0A364N7A7_STELY</name>
<protein>
    <recommendedName>
        <fullName evidence="4">CENP-V/GFA domain-containing protein</fullName>
    </recommendedName>
</protein>
<feature type="domain" description="CENP-V/GFA" evidence="4">
    <location>
        <begin position="24"/>
        <end position="144"/>
    </location>
</feature>
<accession>A0A364N7A7</accession>
<keyword evidence="6" id="KW-1185">Reference proteome</keyword>